<dbReference type="GO" id="GO:0004040">
    <property type="term" value="F:amidase activity"/>
    <property type="evidence" value="ECO:0007669"/>
    <property type="project" value="UniProtKB-EC"/>
</dbReference>
<accession>A0A3A1YX11</accession>
<dbReference type="RefSeq" id="WP_119515684.1">
    <property type="nucleotide sequence ID" value="NZ_NQYH01000002.1"/>
</dbReference>
<comment type="caution">
    <text evidence="2">The sequence shown here is derived from an EMBL/GenBank/DDBJ whole genome shotgun (WGS) entry which is preliminary data.</text>
</comment>
<reference evidence="2 3" key="1">
    <citation type="submission" date="2017-08" db="EMBL/GenBank/DDBJ databases">
        <title>Pusillimonas indicus sp. nov., a member of the family Alcaligenaceae isolated from surface seawater.</title>
        <authorList>
            <person name="Li J."/>
        </authorList>
    </citation>
    <scope>NUCLEOTIDE SEQUENCE [LARGE SCALE GENOMIC DNA]</scope>
    <source>
        <strain evidence="2 3">L52-1-41</strain>
    </source>
</reference>
<proteinExistence type="predicted"/>
<organism evidence="2 3">
    <name type="scientific">Neopusillimonas maritima</name>
    <dbReference type="NCBI Taxonomy" id="2026239"/>
    <lineage>
        <taxon>Bacteria</taxon>
        <taxon>Pseudomonadati</taxon>
        <taxon>Pseudomonadota</taxon>
        <taxon>Betaproteobacteria</taxon>
        <taxon>Burkholderiales</taxon>
        <taxon>Alcaligenaceae</taxon>
        <taxon>Neopusillimonas</taxon>
    </lineage>
</organism>
<dbReference type="PANTHER" id="PTHR11895">
    <property type="entry name" value="TRANSAMIDASE"/>
    <property type="match status" value="1"/>
</dbReference>
<dbReference type="Pfam" id="PF01425">
    <property type="entry name" value="Amidase"/>
    <property type="match status" value="1"/>
</dbReference>
<evidence type="ECO:0000313" key="3">
    <source>
        <dbReference type="Proteomes" id="UP000266206"/>
    </source>
</evidence>
<dbReference type="OrthoDB" id="112488at2"/>
<dbReference type="EMBL" id="NQYH01000002">
    <property type="protein sequence ID" value="RIY41829.1"/>
    <property type="molecule type" value="Genomic_DNA"/>
</dbReference>
<keyword evidence="2" id="KW-0378">Hydrolase</keyword>
<dbReference type="InterPro" id="IPR023631">
    <property type="entry name" value="Amidase_dom"/>
</dbReference>
<dbReference type="GO" id="GO:0016740">
    <property type="term" value="F:transferase activity"/>
    <property type="evidence" value="ECO:0007669"/>
    <property type="project" value="UniProtKB-KW"/>
</dbReference>
<keyword evidence="2" id="KW-0808">Transferase</keyword>
<name>A0A3A1YX11_9BURK</name>
<sequence>MAYVFPGTQGIGEIGEQLELDLTPEEVSEYHAYLSALTPAFHLIEQLPDETPPVKYPRTPGYRPEGSENQHNGWVVKSTIKGASKGKLKGKTLAIKDSVNVAGVPMSNGASILDGHVPDFDATIVTRILDAGGEILGKASCEYLCFAGNSVTGVNGPVQNPRAPGRSAGGSSTGSAALVVAGDVDMSIGADQAGSIRMPASFCGIVGLKPTFGLVPYTGIAGIEYTFDHVGPMARTVADCALLLEAIAGEDGIDGRQRNVKVQPYTKALGRGVKGLKIGVVKEGFGRPETEQGVDDVVRVEIKRLESLGATVEEISIPWHNIGSALWLPIGIEGSYHNIVRGHGVGYGGIGAYSLTYMKAFESWPAHAAELAAPIKAVLLSGRVLERHGGRLYAKAQNLRRRLRNEYDAWLQKFDVLVMPTTPMTATPMPGADAGPQEIVHRSWEMLQNTSPFDLTGHPAISVNCGEHDSRPVGFMVVGRHFDEQTVFQVAEAVHRD</sequence>
<dbReference type="InterPro" id="IPR036928">
    <property type="entry name" value="AS_sf"/>
</dbReference>
<evidence type="ECO:0000313" key="2">
    <source>
        <dbReference type="EMBL" id="RIY41829.1"/>
    </source>
</evidence>
<dbReference type="AlphaFoldDB" id="A0A3A1YX11"/>
<evidence type="ECO:0000259" key="1">
    <source>
        <dbReference type="Pfam" id="PF01425"/>
    </source>
</evidence>
<feature type="domain" description="Amidase" evidence="1">
    <location>
        <begin position="81"/>
        <end position="487"/>
    </location>
</feature>
<dbReference type="Proteomes" id="UP000266206">
    <property type="component" value="Unassembled WGS sequence"/>
</dbReference>
<protein>
    <submittedName>
        <fullName evidence="2">Asp-tRNA(Asn)/Glu-tRNA(Gln) amidotransferase GatCAB subunit A</fullName>
        <ecNumber evidence="2">3.5.1.4</ecNumber>
    </submittedName>
</protein>
<dbReference type="Gene3D" id="3.90.1300.10">
    <property type="entry name" value="Amidase signature (AS) domain"/>
    <property type="match status" value="1"/>
</dbReference>
<gene>
    <name evidence="2" type="ORF">CJP73_05150</name>
</gene>
<dbReference type="NCBIfam" id="NF005565">
    <property type="entry name" value="PRK07235.1"/>
    <property type="match status" value="1"/>
</dbReference>
<dbReference type="EC" id="3.5.1.4" evidence="2"/>
<dbReference type="PANTHER" id="PTHR11895:SF170">
    <property type="entry name" value="AMIDASE"/>
    <property type="match status" value="1"/>
</dbReference>
<dbReference type="InterPro" id="IPR000120">
    <property type="entry name" value="Amidase"/>
</dbReference>
<dbReference type="SUPFAM" id="SSF75304">
    <property type="entry name" value="Amidase signature (AS) enzymes"/>
    <property type="match status" value="1"/>
</dbReference>